<dbReference type="Proteomes" id="UP000714275">
    <property type="component" value="Unassembled WGS sequence"/>
</dbReference>
<proteinExistence type="predicted"/>
<dbReference type="OrthoDB" id="3237250at2759"/>
<feature type="compositionally biased region" description="Basic and acidic residues" evidence="1">
    <location>
        <begin position="132"/>
        <end position="152"/>
    </location>
</feature>
<sequence length="377" mass="42361">MCEAFSIPIWVCYDGDTAVDIKLHHYIPSPKAIADEIEAQQLDQMHADSAWGQMHETWGQPVNGSENVVEWDHAWSQNGLGWNLDSGEHQPVSAGPQQCVDPQFPVPEQLSGQKPGEQYNVFFTRRCKENKVKEAKETPTRRQSHQSREHSAMSHSIPGKSNMATVFEWQPQDKFDGFLLRIHLTKAQTSTTWGNYSRSTRIYDSFHNEWDLCDALDPTSIPDGDWEEDHFLPDPAPSGPPPPPPPPPPLSSFIQDIEHYFGHHEVAPSSNYTCGIERFTSIPCFHLGFQLTASTHTAHDRSIMFEQWIQRTTWINLCKLIGNSGDDIESVADAQKCIITCFIGYLVTLPSSQLSHIPSDLWDLGPNSSLSASNANI</sequence>
<organism evidence="2 3">
    <name type="scientific">Suillus placidus</name>
    <dbReference type="NCBI Taxonomy" id="48579"/>
    <lineage>
        <taxon>Eukaryota</taxon>
        <taxon>Fungi</taxon>
        <taxon>Dikarya</taxon>
        <taxon>Basidiomycota</taxon>
        <taxon>Agaricomycotina</taxon>
        <taxon>Agaricomycetes</taxon>
        <taxon>Agaricomycetidae</taxon>
        <taxon>Boletales</taxon>
        <taxon>Suillineae</taxon>
        <taxon>Suillaceae</taxon>
        <taxon>Suillus</taxon>
    </lineage>
</organism>
<name>A0A9P6ZKK0_9AGAM</name>
<feature type="region of interest" description="Disordered" evidence="1">
    <location>
        <begin position="224"/>
        <end position="251"/>
    </location>
</feature>
<accession>A0A9P6ZKK0</accession>
<comment type="caution">
    <text evidence="2">The sequence shown here is derived from an EMBL/GenBank/DDBJ whole genome shotgun (WGS) entry which is preliminary data.</text>
</comment>
<protein>
    <submittedName>
        <fullName evidence="2">Uncharacterized protein</fullName>
    </submittedName>
</protein>
<feature type="region of interest" description="Disordered" evidence="1">
    <location>
        <begin position="132"/>
        <end position="158"/>
    </location>
</feature>
<dbReference type="EMBL" id="JABBWD010000070">
    <property type="protein sequence ID" value="KAG1769697.1"/>
    <property type="molecule type" value="Genomic_DNA"/>
</dbReference>
<reference evidence="2" key="1">
    <citation type="journal article" date="2020" name="New Phytol.">
        <title>Comparative genomics reveals dynamic genome evolution in host specialist ectomycorrhizal fungi.</title>
        <authorList>
            <person name="Lofgren L.A."/>
            <person name="Nguyen N.H."/>
            <person name="Vilgalys R."/>
            <person name="Ruytinx J."/>
            <person name="Liao H.L."/>
            <person name="Branco S."/>
            <person name="Kuo A."/>
            <person name="LaButti K."/>
            <person name="Lipzen A."/>
            <person name="Andreopoulos W."/>
            <person name="Pangilinan J."/>
            <person name="Riley R."/>
            <person name="Hundley H."/>
            <person name="Na H."/>
            <person name="Barry K."/>
            <person name="Grigoriev I.V."/>
            <person name="Stajich J.E."/>
            <person name="Kennedy P.G."/>
        </authorList>
    </citation>
    <scope>NUCLEOTIDE SEQUENCE</scope>
    <source>
        <strain evidence="2">DOB743</strain>
    </source>
</reference>
<dbReference type="AlphaFoldDB" id="A0A9P6ZKK0"/>
<keyword evidence="3" id="KW-1185">Reference proteome</keyword>
<gene>
    <name evidence="2" type="ORF">EV702DRAFT_1202725</name>
</gene>
<evidence type="ECO:0000313" key="2">
    <source>
        <dbReference type="EMBL" id="KAG1769697.1"/>
    </source>
</evidence>
<evidence type="ECO:0000256" key="1">
    <source>
        <dbReference type="SAM" id="MobiDB-lite"/>
    </source>
</evidence>
<dbReference type="SUPFAM" id="SSF101447">
    <property type="entry name" value="Formin homology 2 domain (FH2 domain)"/>
    <property type="match status" value="1"/>
</dbReference>
<feature type="compositionally biased region" description="Pro residues" evidence="1">
    <location>
        <begin position="234"/>
        <end position="250"/>
    </location>
</feature>
<evidence type="ECO:0000313" key="3">
    <source>
        <dbReference type="Proteomes" id="UP000714275"/>
    </source>
</evidence>